<accession>A0A0M0JH18</accession>
<dbReference type="Gene3D" id="3.40.390.10">
    <property type="entry name" value="Collagenase (Catalytic Domain)"/>
    <property type="match status" value="1"/>
</dbReference>
<evidence type="ECO:0000256" key="2">
    <source>
        <dbReference type="SAM" id="Phobius"/>
    </source>
</evidence>
<organism evidence="4 5">
    <name type="scientific">Chrysochromulina tobinii</name>
    <dbReference type="NCBI Taxonomy" id="1460289"/>
    <lineage>
        <taxon>Eukaryota</taxon>
        <taxon>Haptista</taxon>
        <taxon>Haptophyta</taxon>
        <taxon>Prymnesiophyceae</taxon>
        <taxon>Prymnesiales</taxon>
        <taxon>Chrysochromulinaceae</taxon>
        <taxon>Chrysochromulina</taxon>
    </lineage>
</organism>
<dbReference type="Proteomes" id="UP000037460">
    <property type="component" value="Unassembled WGS sequence"/>
</dbReference>
<feature type="transmembrane region" description="Helical" evidence="2">
    <location>
        <begin position="513"/>
        <end position="538"/>
    </location>
</feature>
<feature type="transmembrane region" description="Helical" evidence="2">
    <location>
        <begin position="270"/>
        <end position="290"/>
    </location>
</feature>
<feature type="coiled-coil region" evidence="1">
    <location>
        <begin position="547"/>
        <end position="576"/>
    </location>
</feature>
<gene>
    <name evidence="4" type="ORF">Ctob_000340</name>
</gene>
<keyword evidence="1" id="KW-0175">Coiled coil</keyword>
<reference evidence="5" key="1">
    <citation type="journal article" date="2015" name="PLoS Genet.">
        <title>Genome Sequence and Transcriptome Analyses of Chrysochromulina tobin: Metabolic Tools for Enhanced Algal Fitness in the Prominent Order Prymnesiales (Haptophyceae).</title>
        <authorList>
            <person name="Hovde B.T."/>
            <person name="Deodato C.R."/>
            <person name="Hunsperger H.M."/>
            <person name="Ryken S.A."/>
            <person name="Yost W."/>
            <person name="Jha R.K."/>
            <person name="Patterson J."/>
            <person name="Monnat R.J. Jr."/>
            <person name="Barlow S.B."/>
            <person name="Starkenburg S.R."/>
            <person name="Cattolico R.A."/>
        </authorList>
    </citation>
    <scope>NUCLEOTIDE SEQUENCE</scope>
    <source>
        <strain evidence="5">CCMP291</strain>
    </source>
</reference>
<dbReference type="InterPro" id="IPR024079">
    <property type="entry name" value="MetalloPept_cat_dom_sf"/>
</dbReference>
<evidence type="ECO:0000313" key="5">
    <source>
        <dbReference type="Proteomes" id="UP000037460"/>
    </source>
</evidence>
<feature type="transmembrane region" description="Helical" evidence="2">
    <location>
        <begin position="328"/>
        <end position="354"/>
    </location>
</feature>
<feature type="signal peptide" evidence="3">
    <location>
        <begin position="1"/>
        <end position="16"/>
    </location>
</feature>
<keyword evidence="3" id="KW-0732">Signal</keyword>
<keyword evidence="2" id="KW-1133">Transmembrane helix</keyword>
<feature type="chain" id="PRO_5005601752" description="Peptidase M43 pregnancy-associated plasma-A domain-containing protein" evidence="3">
    <location>
        <begin position="17"/>
        <end position="620"/>
    </location>
</feature>
<dbReference type="GO" id="GO:0008237">
    <property type="term" value="F:metallopeptidase activity"/>
    <property type="evidence" value="ECO:0007669"/>
    <property type="project" value="InterPro"/>
</dbReference>
<evidence type="ECO:0000256" key="3">
    <source>
        <dbReference type="SAM" id="SignalP"/>
    </source>
</evidence>
<evidence type="ECO:0000313" key="4">
    <source>
        <dbReference type="EMBL" id="KOO25627.1"/>
    </source>
</evidence>
<keyword evidence="2" id="KW-0812">Transmembrane</keyword>
<comment type="caution">
    <text evidence="4">The sequence shown here is derived from an EMBL/GenBank/DDBJ whole genome shotgun (WGS) entry which is preliminary data.</text>
</comment>
<evidence type="ECO:0000256" key="1">
    <source>
        <dbReference type="SAM" id="Coils"/>
    </source>
</evidence>
<evidence type="ECO:0008006" key="6">
    <source>
        <dbReference type="Google" id="ProtNLM"/>
    </source>
</evidence>
<dbReference type="SUPFAM" id="SSF55486">
    <property type="entry name" value="Metalloproteases ('zincins'), catalytic domain"/>
    <property type="match status" value="2"/>
</dbReference>
<keyword evidence="2" id="KW-0472">Membrane</keyword>
<name>A0A0M0JH18_9EUKA</name>
<dbReference type="EMBL" id="JWZX01002949">
    <property type="protein sequence ID" value="KOO25627.1"/>
    <property type="molecule type" value="Genomic_DNA"/>
</dbReference>
<protein>
    <recommendedName>
        <fullName evidence="6">Peptidase M43 pregnancy-associated plasma-A domain-containing protein</fullName>
    </recommendedName>
</protein>
<sequence length="620" mass="67882">MARVTLLATLLANVDGWTTTSQSVYGAQIGEIQNQMRGRPSIGAIRELGWLWHSPVNRDDTRGLGGGITWAMDAALCDLILPKFREDIFGAGRIVSCKEIHAAVARSFDKWAANNRNFKFTDMTKECTIAGLNFGPPTSGRRHTGTACTPANQPSGCVMPHSGCPLAEIWVTSKIGPYSTPASIAAASESSSVATALPHAQYSTDFRYSNGARPFLNNSGVITYNRQVVETFAGTFSFETENVCWYLDSEFCAPFHRLKKSLGSAGNARVLVWGLTFGFMTLAILFYLALVVRICLRVMQCTTLEEDAAKEDDEDGDGKLSIQERLNIFARVFASYNPFLLTIFILLLVLPALITTKIFAPCFDCFDFESATLHEVGHFLGLGHPDNIPDNWVGATDPGQGGTRPGNNSYHTLISASLMNGTRPDPTGFCMNPWAAVQAGVPPGAVYDTLKLNIRYPTRDAQMEAVTQHNPRTCLFGDDLEALAVLYPDCDQDLGLFEAVCHQVDLNLGIARIAAYVLIPAAIALFFIISLSSIVQCFERRERTRLAKKHQSEIAEVRLQAQKQQAKLEKAQQLRNSARFSSSARFSCTKSKKDVYDSAPVATAQVQMNVISNTAQGDDI</sequence>
<keyword evidence="5" id="KW-1185">Reference proteome</keyword>
<proteinExistence type="predicted"/>
<dbReference type="AlphaFoldDB" id="A0A0M0JH18"/>